<sequence>MISQFYSKNKFFQSSNFDSIVRQRQKRSMTFNFIYLIRFTALAVCSKCGFFKSSRIILSCGSHFLNETTVRNLFAHILQTSAEGETIRNLFAHILQTSAEGETITSAEGETTVVSLCFICRTTWEIFNQQKYVQWKHFDKDYKLFWIRARLKYVIYYLEQIFKQNLLARQMIASNCTISDCINAISLMLIDFGLVVEQTRNLHKSRSGLEMFYNLIKRISSGFGTYCFLLVLKSRFYSLIDEHSRSTQIIFFCFNNNRKVNMQFISFMALNR</sequence>
<dbReference type="AlphaFoldDB" id="A0A3M7QS52"/>
<organism evidence="1 2">
    <name type="scientific">Brachionus plicatilis</name>
    <name type="common">Marine rotifer</name>
    <name type="synonym">Brachionus muelleri</name>
    <dbReference type="NCBI Taxonomy" id="10195"/>
    <lineage>
        <taxon>Eukaryota</taxon>
        <taxon>Metazoa</taxon>
        <taxon>Spiralia</taxon>
        <taxon>Gnathifera</taxon>
        <taxon>Rotifera</taxon>
        <taxon>Eurotatoria</taxon>
        <taxon>Monogononta</taxon>
        <taxon>Pseudotrocha</taxon>
        <taxon>Ploima</taxon>
        <taxon>Brachionidae</taxon>
        <taxon>Brachionus</taxon>
    </lineage>
</organism>
<gene>
    <name evidence="1" type="ORF">BpHYR1_043666</name>
</gene>
<accession>A0A3M7QS52</accession>
<comment type="caution">
    <text evidence="1">The sequence shown here is derived from an EMBL/GenBank/DDBJ whole genome shotgun (WGS) entry which is preliminary data.</text>
</comment>
<evidence type="ECO:0000313" key="1">
    <source>
        <dbReference type="EMBL" id="RNA14152.1"/>
    </source>
</evidence>
<keyword evidence="2" id="KW-1185">Reference proteome</keyword>
<evidence type="ECO:0000313" key="2">
    <source>
        <dbReference type="Proteomes" id="UP000276133"/>
    </source>
</evidence>
<name>A0A3M7QS52_BRAPC</name>
<dbReference type="Proteomes" id="UP000276133">
    <property type="component" value="Unassembled WGS sequence"/>
</dbReference>
<reference evidence="1 2" key="1">
    <citation type="journal article" date="2018" name="Sci. Rep.">
        <title>Genomic signatures of local adaptation to the degree of environmental predictability in rotifers.</title>
        <authorList>
            <person name="Franch-Gras L."/>
            <person name="Hahn C."/>
            <person name="Garcia-Roger E.M."/>
            <person name="Carmona M.J."/>
            <person name="Serra M."/>
            <person name="Gomez A."/>
        </authorList>
    </citation>
    <scope>NUCLEOTIDE SEQUENCE [LARGE SCALE GENOMIC DNA]</scope>
    <source>
        <strain evidence="1">HYR1</strain>
    </source>
</reference>
<protein>
    <submittedName>
        <fullName evidence="1">Uncharacterized protein</fullName>
    </submittedName>
</protein>
<proteinExistence type="predicted"/>
<dbReference type="EMBL" id="REGN01005251">
    <property type="protein sequence ID" value="RNA14152.1"/>
    <property type="molecule type" value="Genomic_DNA"/>
</dbReference>